<comment type="caution">
    <text evidence="1">The sequence shown here is derived from an EMBL/GenBank/DDBJ whole genome shotgun (WGS) entry which is preliminary data.</text>
</comment>
<gene>
    <name evidence="1" type="ORF">C4541_13165</name>
</gene>
<evidence type="ECO:0000313" key="2">
    <source>
        <dbReference type="Proteomes" id="UP000266426"/>
    </source>
</evidence>
<proteinExistence type="predicted"/>
<dbReference type="EMBL" id="QZJZ01000104">
    <property type="protein sequence ID" value="RJP55994.1"/>
    <property type="molecule type" value="Genomic_DNA"/>
</dbReference>
<evidence type="ECO:0000313" key="1">
    <source>
        <dbReference type="EMBL" id="RJP55994.1"/>
    </source>
</evidence>
<dbReference type="Proteomes" id="UP000266426">
    <property type="component" value="Unassembled WGS sequence"/>
</dbReference>
<protein>
    <submittedName>
        <fullName evidence="1">Uncharacterized protein</fullName>
    </submittedName>
</protein>
<name>A0A3A4QPL5_9BACT</name>
<reference evidence="1 2" key="1">
    <citation type="journal article" date="2017" name="ISME J.">
        <title>Energy and carbon metabolisms in a deep terrestrial subsurface fluid microbial community.</title>
        <authorList>
            <person name="Momper L."/>
            <person name="Jungbluth S.P."/>
            <person name="Lee M.D."/>
            <person name="Amend J.P."/>
        </authorList>
    </citation>
    <scope>NUCLEOTIDE SEQUENCE [LARGE SCALE GENOMIC DNA]</scope>
    <source>
        <strain evidence="1">SURF_26</strain>
    </source>
</reference>
<dbReference type="AlphaFoldDB" id="A0A3A4QPL5"/>
<sequence>MFSYNMLKISGIIRGNLITGQKKMKKMIVSALSLSLMAVFCLTLASCSLTANNKHYDIRTRDEVRKDVQDIYGTNPYSIF</sequence>
<organism evidence="1 2">
    <name type="scientific">Candidatus Auribacter fodinae</name>
    <dbReference type="NCBI Taxonomy" id="2093366"/>
    <lineage>
        <taxon>Bacteria</taxon>
        <taxon>Pseudomonadati</taxon>
        <taxon>Candidatus Auribacterota</taxon>
        <taxon>Candidatus Auribacteria</taxon>
        <taxon>Candidatus Auribacterales</taxon>
        <taxon>Candidatus Auribacteraceae</taxon>
        <taxon>Candidatus Auribacter</taxon>
    </lineage>
</organism>
<accession>A0A3A4QPL5</accession>